<sequence>MAKKISNLTTQKLYDTLLKSQAELQSMISKNTKLSKYTNEDLTSQSQKIFFDQIIRDKHHYLRMMLQEMYNKPEMAGKLENLFNYYSQNDINPKIEKLPQNLFPHSASETFESFFSIMENNDSVLLDIISFSTIPSLFSMFCDKGNFGSFTDFIGSLKHDLRLKFSRSLFISPLFLNFTHQAFYPVLRHFYNSRSPYLNDELFLQQNIPIIQRNILESTKKNITYLPFYINTFFKTMENAYRLDSITFLKENFITQMIKNPSMFLIIDPWASENKEFNDWTSKILKLVFNEDTINSIFEIFLRGKDFYDSMIDTAQEEFKYYSYYSIVDSIDLVIFSLLIKKNGTNISDVLDALYVNNTKYELFKISHIGDEERKDLSVSMSRVMKNNEVQYYLYKILKDSPPLPLGVTFDENEDLTIENCNEIFKKYIIDVCNPSVRANIIIFYQLLFEHIKIKRHFNDFIAQIRNGFDHIGSCTFEVENNINFRDFLLNIARVKYNIISLSQNSFYFYITNIIISEAMQNNDEDLKIPSQLYQIANNPIIFNKQWEKYQKKSAQLTKEISGNTTLNGIFYHRFCQNLRFNAFITQRPELVKYDRIVNHYLSCNFDSLFQKSSINKFVPDIIQYREAAFRFKNAFNDNCDPLEKFQMIVDSSGCIYQKYKDIFNIKKDIAAEEFTSLLQFLVLYSNPPHLISNLVYLYEFLYSNQDCNLCEDERYIYIAKNIDDLCEVVNILFIPLNIDFPVNAKKLSRNLLKNVYIIITGDDSSFIANAYQSIHDQLLNIDGKTNQTNINEMTKKIDKKQTVMENLGLIENRGNCYSISMEAIKNFSGLSQKEDQYIIFAFNGHTSNRKLNYLMRNLKPIFIVISDDGNQVTFPDLRISSVNISQAAPELLRILAE</sequence>
<evidence type="ECO:0000313" key="3">
    <source>
        <dbReference type="Proteomes" id="UP001470230"/>
    </source>
</evidence>
<protein>
    <recommendedName>
        <fullName evidence="1">VPS9 domain-containing protein</fullName>
    </recommendedName>
</protein>
<dbReference type="Pfam" id="PF02204">
    <property type="entry name" value="VPS9"/>
    <property type="match status" value="1"/>
</dbReference>
<gene>
    <name evidence="2" type="ORF">M9Y10_045305</name>
</gene>
<name>A0ABR2JW30_9EUKA</name>
<comment type="caution">
    <text evidence="2">The sequence shown here is derived from an EMBL/GenBank/DDBJ whole genome shotgun (WGS) entry which is preliminary data.</text>
</comment>
<dbReference type="SUPFAM" id="SSF109993">
    <property type="entry name" value="VPS9 domain"/>
    <property type="match status" value="1"/>
</dbReference>
<reference evidence="2 3" key="1">
    <citation type="submission" date="2024-04" db="EMBL/GenBank/DDBJ databases">
        <title>Tritrichomonas musculus Genome.</title>
        <authorList>
            <person name="Alves-Ferreira E."/>
            <person name="Grigg M."/>
            <person name="Lorenzi H."/>
            <person name="Galac M."/>
        </authorList>
    </citation>
    <scope>NUCLEOTIDE SEQUENCE [LARGE SCALE GENOMIC DNA]</scope>
    <source>
        <strain evidence="2 3">EAF2021</strain>
    </source>
</reference>
<dbReference type="EMBL" id="JAPFFF010000009">
    <property type="protein sequence ID" value="KAK8882663.1"/>
    <property type="molecule type" value="Genomic_DNA"/>
</dbReference>
<dbReference type="InterPro" id="IPR037191">
    <property type="entry name" value="VPS9_dom_sf"/>
</dbReference>
<evidence type="ECO:0000259" key="1">
    <source>
        <dbReference type="PROSITE" id="PS51205"/>
    </source>
</evidence>
<proteinExistence type="predicted"/>
<feature type="domain" description="VPS9" evidence="1">
    <location>
        <begin position="596"/>
        <end position="738"/>
    </location>
</feature>
<evidence type="ECO:0000313" key="2">
    <source>
        <dbReference type="EMBL" id="KAK8882663.1"/>
    </source>
</evidence>
<dbReference type="Gene3D" id="1.20.1050.80">
    <property type="entry name" value="VPS9 domain"/>
    <property type="match status" value="1"/>
</dbReference>
<keyword evidence="3" id="KW-1185">Reference proteome</keyword>
<dbReference type="Proteomes" id="UP001470230">
    <property type="component" value="Unassembled WGS sequence"/>
</dbReference>
<dbReference type="PROSITE" id="PS51205">
    <property type="entry name" value="VPS9"/>
    <property type="match status" value="1"/>
</dbReference>
<accession>A0ABR2JW30</accession>
<organism evidence="2 3">
    <name type="scientific">Tritrichomonas musculus</name>
    <dbReference type="NCBI Taxonomy" id="1915356"/>
    <lineage>
        <taxon>Eukaryota</taxon>
        <taxon>Metamonada</taxon>
        <taxon>Parabasalia</taxon>
        <taxon>Tritrichomonadida</taxon>
        <taxon>Tritrichomonadidae</taxon>
        <taxon>Tritrichomonas</taxon>
    </lineage>
</organism>
<dbReference type="InterPro" id="IPR003123">
    <property type="entry name" value="VPS9"/>
</dbReference>